<reference evidence="1" key="1">
    <citation type="submission" date="2021-06" db="EMBL/GenBank/DDBJ databases">
        <authorList>
            <person name="Kallberg Y."/>
            <person name="Tangrot J."/>
            <person name="Rosling A."/>
        </authorList>
    </citation>
    <scope>NUCLEOTIDE SEQUENCE</scope>
    <source>
        <strain evidence="1">MA461A</strain>
    </source>
</reference>
<dbReference type="EMBL" id="CAJVQC010036735">
    <property type="protein sequence ID" value="CAG8761983.1"/>
    <property type="molecule type" value="Genomic_DNA"/>
</dbReference>
<protein>
    <submittedName>
        <fullName evidence="1">28263_t:CDS:1</fullName>
    </submittedName>
</protein>
<dbReference type="Proteomes" id="UP000789920">
    <property type="component" value="Unassembled WGS sequence"/>
</dbReference>
<organism evidence="1 2">
    <name type="scientific">Racocetra persica</name>
    <dbReference type="NCBI Taxonomy" id="160502"/>
    <lineage>
        <taxon>Eukaryota</taxon>
        <taxon>Fungi</taxon>
        <taxon>Fungi incertae sedis</taxon>
        <taxon>Mucoromycota</taxon>
        <taxon>Glomeromycotina</taxon>
        <taxon>Glomeromycetes</taxon>
        <taxon>Diversisporales</taxon>
        <taxon>Gigasporaceae</taxon>
        <taxon>Racocetra</taxon>
    </lineage>
</organism>
<comment type="caution">
    <text evidence="1">The sequence shown here is derived from an EMBL/GenBank/DDBJ whole genome shotgun (WGS) entry which is preliminary data.</text>
</comment>
<proteinExistence type="predicted"/>
<evidence type="ECO:0000313" key="1">
    <source>
        <dbReference type="EMBL" id="CAG8761983.1"/>
    </source>
</evidence>
<feature type="non-terminal residue" evidence="1">
    <location>
        <position position="1"/>
    </location>
</feature>
<keyword evidence="2" id="KW-1185">Reference proteome</keyword>
<gene>
    <name evidence="1" type="ORF">RPERSI_LOCUS15332</name>
</gene>
<evidence type="ECO:0000313" key="2">
    <source>
        <dbReference type="Proteomes" id="UP000789920"/>
    </source>
</evidence>
<sequence length="451" mass="53135">VIDLMKKNKITLETYRDKPFLNHHLSGCRFYDYGDLAIVWKAKRSIACGISGEIKAYEITKGQKLMILDACGLLTQWNLNTLSFGKQYQLEWAIYTLKIDLFIFNKDFSLLAVCLQVSVYLTENAMILSHHKFERDESLLHSEFISFDGEERLLLFFEGSKVAVEIRDPYCLERVNYVATMSKLCKDLSEYLNILESEFNVIINEKIYSILDGSLQVQEISKILWRKYLREKLGDYDKIRSLPNKSQIEEFLSIIIENIANEDDIIIPDIKDVYAGLLKARKFDKDNNKWESVGSEWNISPVHIKESKFIVYRCKLLGNEDLAMITSIGLLIWSIWKKNEIRLRYYKGFPFQATYLYEKDYENRYILGIYKSEQFYEKEFEAKKSHIKKLLNEIQKYEKNSLPPTDFDTITLFHDILFMDGRSPFKELLDDYLEDKLILAFNTEKNLHTAF</sequence>
<accession>A0ACA9QRA2</accession>
<name>A0ACA9QRA2_9GLOM</name>